<dbReference type="InterPro" id="IPR054218">
    <property type="entry name" value="DUF6938"/>
</dbReference>
<evidence type="ECO:0000313" key="2">
    <source>
        <dbReference type="EMBL" id="PIP23528.1"/>
    </source>
</evidence>
<sequence length="435" mass="49389">MGYGHQRTAYPLRNLSPDGKVINANDYEGIPKSDRNLWEGTRKSYEFISNFKRIPLIGNFAFLALDTFQRILSFYPKRDLSKSNLAVKIIFSLVKRGWGRDLIEKLKNYNPPGLNLPVAQRKKEKPLPIITTFFTPAFMAAFLDYPGDVFCVICDADMTRAWVSDNPQKSKIKYLAPTGRVVERLKLYGIKEHNIFFTGYPLPMDIVGDEKMKILKEDLKYRILNLDPQKRYFQKYKDLIKKSLGNLPDKPDHPLTIMFSVGGAGAQKEIGAGILKSLAPKIKAGQLKVVLAVGIKETVKKYFLENIEILGLKSALKKNIAIVSGKDMANYFQNFNEALRKVDILWTKPSELSFYAALGLPIIISPTIGSQEDFNKRWLIKSGFGIPQENPDYTDQWLFDWLNQGYLAEAAMQGFVEGEKLGTLKIKKIISSIKK</sequence>
<gene>
    <name evidence="2" type="ORF">COX36_02910</name>
</gene>
<name>A0A2G9YWB2_9BACT</name>
<evidence type="ECO:0000259" key="1">
    <source>
        <dbReference type="Pfam" id="PF22053"/>
    </source>
</evidence>
<organism evidence="2 3">
    <name type="scientific">Candidatus Nealsonbacteria bacterium CG23_combo_of_CG06-09_8_20_14_all_38_19</name>
    <dbReference type="NCBI Taxonomy" id="1974721"/>
    <lineage>
        <taxon>Bacteria</taxon>
        <taxon>Candidatus Nealsoniibacteriota</taxon>
    </lineage>
</organism>
<dbReference type="Pfam" id="PF22053">
    <property type="entry name" value="DUF6938"/>
    <property type="match status" value="1"/>
</dbReference>
<dbReference type="Proteomes" id="UP000230273">
    <property type="component" value="Unassembled WGS sequence"/>
</dbReference>
<proteinExistence type="predicted"/>
<dbReference type="AlphaFoldDB" id="A0A2G9YWB2"/>
<comment type="caution">
    <text evidence="2">The sequence shown here is derived from an EMBL/GenBank/DDBJ whole genome shotgun (WGS) entry which is preliminary data.</text>
</comment>
<reference evidence="2 3" key="1">
    <citation type="submission" date="2017-09" db="EMBL/GenBank/DDBJ databases">
        <title>Depth-based differentiation of microbial function through sediment-hosted aquifers and enrichment of novel symbionts in the deep terrestrial subsurface.</title>
        <authorList>
            <person name="Probst A.J."/>
            <person name="Ladd B."/>
            <person name="Jarett J.K."/>
            <person name="Geller-Mcgrath D.E."/>
            <person name="Sieber C.M."/>
            <person name="Emerson J.B."/>
            <person name="Anantharaman K."/>
            <person name="Thomas B.C."/>
            <person name="Malmstrom R."/>
            <person name="Stieglmeier M."/>
            <person name="Klingl A."/>
            <person name="Woyke T."/>
            <person name="Ryan C.M."/>
            <person name="Banfield J.F."/>
        </authorList>
    </citation>
    <scope>NUCLEOTIDE SEQUENCE [LARGE SCALE GENOMIC DNA]</scope>
    <source>
        <strain evidence="2">CG23_combo_of_CG06-09_8_20_14_all_38_19</strain>
    </source>
</reference>
<dbReference type="EMBL" id="PCRP01000046">
    <property type="protein sequence ID" value="PIP23528.1"/>
    <property type="molecule type" value="Genomic_DNA"/>
</dbReference>
<evidence type="ECO:0000313" key="3">
    <source>
        <dbReference type="Proteomes" id="UP000230273"/>
    </source>
</evidence>
<feature type="domain" description="DUF6938" evidence="1">
    <location>
        <begin position="252"/>
        <end position="310"/>
    </location>
</feature>
<accession>A0A2G9YWB2</accession>
<protein>
    <recommendedName>
        <fullName evidence="1">DUF6938 domain-containing protein</fullName>
    </recommendedName>
</protein>